<dbReference type="GO" id="GO:0080120">
    <property type="term" value="P:CAAX-box protein maturation"/>
    <property type="evidence" value="ECO:0007669"/>
    <property type="project" value="UniProtKB-ARBA"/>
</dbReference>
<feature type="domain" description="CAAX prenyl protease 2/Lysostaphin resistance protein A-like" evidence="3">
    <location>
        <begin position="169"/>
        <end position="260"/>
    </location>
</feature>
<gene>
    <name evidence="4" type="ORF">EKN06_13225</name>
</gene>
<keyword evidence="5" id="KW-1185">Reference proteome</keyword>
<keyword evidence="4" id="KW-0378">Hydrolase</keyword>
<feature type="transmembrane region" description="Helical" evidence="2">
    <location>
        <begin position="256"/>
        <end position="275"/>
    </location>
</feature>
<keyword evidence="2" id="KW-0812">Transmembrane</keyword>
<keyword evidence="2" id="KW-0472">Membrane</keyword>
<dbReference type="AlphaFoldDB" id="A0A437GV42"/>
<dbReference type="RefSeq" id="WP_127613395.1">
    <property type="nucleotide sequence ID" value="NZ_RXOL01000007.1"/>
</dbReference>
<dbReference type="Proteomes" id="UP000283003">
    <property type="component" value="Unassembled WGS sequence"/>
</dbReference>
<proteinExistence type="predicted"/>
<feature type="transmembrane region" description="Helical" evidence="2">
    <location>
        <begin position="169"/>
        <end position="187"/>
    </location>
</feature>
<sequence length="343" mass="35593">MNDTTSTPPTGLADRSTTPVDGPQPDIVQPIIAETPNGQANIRRADIALPGRFRRFVAHPFVLMLIGTAIVVAAWIGTSIAAHFSGLTRGPILLIGAAIVSIVTILAYRGFVRFVERGGDGTLPFASAAASGAGYGTLAGLAIFASAALAVTAFGGLTVAGVSWRIGDLSQMAGIAILAGVTEEILFRGVLFRFIERMGGSIVALVITSGLFGFAHIMNPDATLLAAIAITVEAGLLLAAIYMLTRNLWVAIGLHAGWNFTQGYIFSLPVSGGGAPDGLLLTQRSGPEWLTGGPFGLEASLVTLCVTTAFGLAILWLAVRRGRLVPMRGARAAQDALMAQTKL</sequence>
<dbReference type="GO" id="GO:0004175">
    <property type="term" value="F:endopeptidase activity"/>
    <property type="evidence" value="ECO:0007669"/>
    <property type="project" value="UniProtKB-ARBA"/>
</dbReference>
<accession>A0A437GV42</accession>
<feature type="transmembrane region" description="Helical" evidence="2">
    <location>
        <begin position="90"/>
        <end position="112"/>
    </location>
</feature>
<evidence type="ECO:0000259" key="3">
    <source>
        <dbReference type="Pfam" id="PF02517"/>
    </source>
</evidence>
<feature type="transmembrane region" description="Helical" evidence="2">
    <location>
        <begin position="61"/>
        <end position="84"/>
    </location>
</feature>
<dbReference type="InterPro" id="IPR003675">
    <property type="entry name" value="Rce1/LyrA-like_dom"/>
</dbReference>
<evidence type="ECO:0000313" key="5">
    <source>
        <dbReference type="Proteomes" id="UP000283003"/>
    </source>
</evidence>
<dbReference type="GO" id="GO:0006508">
    <property type="term" value="P:proteolysis"/>
    <property type="evidence" value="ECO:0007669"/>
    <property type="project" value="UniProtKB-KW"/>
</dbReference>
<dbReference type="OrthoDB" id="193898at2"/>
<evidence type="ECO:0000256" key="2">
    <source>
        <dbReference type="SAM" id="Phobius"/>
    </source>
</evidence>
<organism evidence="4 5">
    <name type="scientific">Croceicoccus ponticola</name>
    <dbReference type="NCBI Taxonomy" id="2217664"/>
    <lineage>
        <taxon>Bacteria</taxon>
        <taxon>Pseudomonadati</taxon>
        <taxon>Pseudomonadota</taxon>
        <taxon>Alphaproteobacteria</taxon>
        <taxon>Sphingomonadales</taxon>
        <taxon>Erythrobacteraceae</taxon>
        <taxon>Croceicoccus</taxon>
    </lineage>
</organism>
<keyword evidence="2" id="KW-1133">Transmembrane helix</keyword>
<feature type="transmembrane region" description="Helical" evidence="2">
    <location>
        <begin position="133"/>
        <end position="157"/>
    </location>
</feature>
<feature type="transmembrane region" description="Helical" evidence="2">
    <location>
        <begin position="199"/>
        <end position="218"/>
    </location>
</feature>
<evidence type="ECO:0000256" key="1">
    <source>
        <dbReference type="SAM" id="MobiDB-lite"/>
    </source>
</evidence>
<name>A0A437GV42_9SPHN</name>
<feature type="transmembrane region" description="Helical" evidence="2">
    <location>
        <begin position="224"/>
        <end position="244"/>
    </location>
</feature>
<dbReference type="EMBL" id="RXOL01000007">
    <property type="protein sequence ID" value="RVQ65492.1"/>
    <property type="molecule type" value="Genomic_DNA"/>
</dbReference>
<keyword evidence="4" id="KW-0482">Metalloprotease</keyword>
<dbReference type="GO" id="GO:0008237">
    <property type="term" value="F:metallopeptidase activity"/>
    <property type="evidence" value="ECO:0007669"/>
    <property type="project" value="UniProtKB-KW"/>
</dbReference>
<reference evidence="4 5" key="1">
    <citation type="submission" date="2018-12" db="EMBL/GenBank/DDBJ databases">
        <title>Croceicoccus ponticola sp. nov., a lipolytic bacterium isolated from seawater.</title>
        <authorList>
            <person name="Yoon J.-H."/>
        </authorList>
    </citation>
    <scope>NUCLEOTIDE SEQUENCE [LARGE SCALE GENOMIC DNA]</scope>
    <source>
        <strain evidence="4 5">GM-16</strain>
    </source>
</reference>
<feature type="transmembrane region" description="Helical" evidence="2">
    <location>
        <begin position="295"/>
        <end position="319"/>
    </location>
</feature>
<dbReference type="PANTHER" id="PTHR39430">
    <property type="entry name" value="MEMBRANE-ASSOCIATED PROTEASE-RELATED"/>
    <property type="match status" value="1"/>
</dbReference>
<feature type="compositionally biased region" description="Polar residues" evidence="1">
    <location>
        <begin position="1"/>
        <end position="19"/>
    </location>
</feature>
<keyword evidence="4" id="KW-0645">Protease</keyword>
<protein>
    <submittedName>
        <fullName evidence="4">CPBP family intramembrane metalloprotease</fullName>
    </submittedName>
</protein>
<comment type="caution">
    <text evidence="4">The sequence shown here is derived from an EMBL/GenBank/DDBJ whole genome shotgun (WGS) entry which is preliminary data.</text>
</comment>
<dbReference type="Pfam" id="PF02517">
    <property type="entry name" value="Rce1-like"/>
    <property type="match status" value="1"/>
</dbReference>
<evidence type="ECO:0000313" key="4">
    <source>
        <dbReference type="EMBL" id="RVQ65492.1"/>
    </source>
</evidence>
<feature type="region of interest" description="Disordered" evidence="1">
    <location>
        <begin position="1"/>
        <end position="26"/>
    </location>
</feature>
<dbReference type="PANTHER" id="PTHR39430:SF1">
    <property type="entry name" value="PROTEASE"/>
    <property type="match status" value="1"/>
</dbReference>